<comment type="caution">
    <text evidence="1">The sequence shown here is derived from an EMBL/GenBank/DDBJ whole genome shotgun (WGS) entry which is preliminary data.</text>
</comment>
<dbReference type="STRING" id="1777143.AWB82_02678"/>
<name>A0A158APF4_9BURK</name>
<evidence type="ECO:0000313" key="2">
    <source>
        <dbReference type="Proteomes" id="UP000054596"/>
    </source>
</evidence>
<dbReference type="EMBL" id="FCOJ02000016">
    <property type="protein sequence ID" value="SAK59540.1"/>
    <property type="molecule type" value="Genomic_DNA"/>
</dbReference>
<dbReference type="AlphaFoldDB" id="A0A158APF4"/>
<gene>
    <name evidence="1" type="ORF">AWB82_02678</name>
</gene>
<sequence>MSQLILSHRAARIGLAPNAAARARAQALAALQRAPSSIGPQQEAA</sequence>
<organism evidence="1 2">
    <name type="scientific">Caballeronia glebae</name>
    <dbReference type="NCBI Taxonomy" id="1777143"/>
    <lineage>
        <taxon>Bacteria</taxon>
        <taxon>Pseudomonadati</taxon>
        <taxon>Pseudomonadota</taxon>
        <taxon>Betaproteobacteria</taxon>
        <taxon>Burkholderiales</taxon>
        <taxon>Burkholderiaceae</taxon>
        <taxon>Caballeronia</taxon>
    </lineage>
</organism>
<accession>A0A158APF4</accession>
<protein>
    <submittedName>
        <fullName evidence="1">Uncharacterized protein</fullName>
    </submittedName>
</protein>
<reference evidence="1" key="1">
    <citation type="submission" date="2016-01" db="EMBL/GenBank/DDBJ databases">
        <authorList>
            <person name="Peeters C."/>
        </authorList>
    </citation>
    <scope>NUCLEOTIDE SEQUENCE [LARGE SCALE GENOMIC DNA]</scope>
    <source>
        <strain evidence="1">LMG 29325</strain>
    </source>
</reference>
<evidence type="ECO:0000313" key="1">
    <source>
        <dbReference type="EMBL" id="SAK59540.1"/>
    </source>
</evidence>
<proteinExistence type="predicted"/>
<dbReference type="Proteomes" id="UP000054596">
    <property type="component" value="Unassembled WGS sequence"/>
</dbReference>
<dbReference type="RefSeq" id="WP_159462583.1">
    <property type="nucleotide sequence ID" value="NZ_FCOJ02000016.1"/>
</dbReference>
<keyword evidence="2" id="KW-1185">Reference proteome</keyword>